<name>A0ABN2WJD1_9ACTN</name>
<organism evidence="1 2">
    <name type="scientific">Kitasatospora saccharophila</name>
    <dbReference type="NCBI Taxonomy" id="407973"/>
    <lineage>
        <taxon>Bacteria</taxon>
        <taxon>Bacillati</taxon>
        <taxon>Actinomycetota</taxon>
        <taxon>Actinomycetes</taxon>
        <taxon>Kitasatosporales</taxon>
        <taxon>Streptomycetaceae</taxon>
        <taxon>Kitasatospora</taxon>
    </lineage>
</organism>
<proteinExistence type="predicted"/>
<dbReference type="EMBL" id="BAAANS010000009">
    <property type="protein sequence ID" value="GAA2092091.1"/>
    <property type="molecule type" value="Genomic_DNA"/>
</dbReference>
<evidence type="ECO:0008006" key="3">
    <source>
        <dbReference type="Google" id="ProtNLM"/>
    </source>
</evidence>
<protein>
    <recommendedName>
        <fullName evidence="3">PE family protein</fullName>
    </recommendedName>
</protein>
<keyword evidence="2" id="KW-1185">Reference proteome</keyword>
<accession>A0ABN2WJD1</accession>
<reference evidence="1 2" key="1">
    <citation type="journal article" date="2019" name="Int. J. Syst. Evol. Microbiol.">
        <title>The Global Catalogue of Microorganisms (GCM) 10K type strain sequencing project: providing services to taxonomists for standard genome sequencing and annotation.</title>
        <authorList>
            <consortium name="The Broad Institute Genomics Platform"/>
            <consortium name="The Broad Institute Genome Sequencing Center for Infectious Disease"/>
            <person name="Wu L."/>
            <person name="Ma J."/>
        </authorList>
    </citation>
    <scope>NUCLEOTIDE SEQUENCE [LARGE SCALE GENOMIC DNA]</scope>
    <source>
        <strain evidence="1 2">JCM 14559</strain>
    </source>
</reference>
<gene>
    <name evidence="1" type="ORF">GCM10009759_17420</name>
</gene>
<dbReference type="RefSeq" id="WP_344551349.1">
    <property type="nucleotide sequence ID" value="NZ_BAAANS010000009.1"/>
</dbReference>
<comment type="caution">
    <text evidence="1">The sequence shown here is derived from an EMBL/GenBank/DDBJ whole genome shotgun (WGS) entry which is preliminary data.</text>
</comment>
<evidence type="ECO:0000313" key="2">
    <source>
        <dbReference type="Proteomes" id="UP001500897"/>
    </source>
</evidence>
<sequence>MPPLTTALSHTQPDTAETGRIAAWAIRRLGDALHDSPTPTAGAQALTAVETAVYEIEEALRLAAEHAAGSDGSPADFVLSEQLSAAALNAVRLRTQVEAAAVRLREYDGAYPPPVPVPATRAERRRAAAAASAHAAATATPAPPTATAFEVTANAGYLARSLR</sequence>
<dbReference type="Proteomes" id="UP001500897">
    <property type="component" value="Unassembled WGS sequence"/>
</dbReference>
<evidence type="ECO:0000313" key="1">
    <source>
        <dbReference type="EMBL" id="GAA2092091.1"/>
    </source>
</evidence>